<comment type="caution">
    <text evidence="2">The sequence shown here is derived from an EMBL/GenBank/DDBJ whole genome shotgun (WGS) entry which is preliminary data.</text>
</comment>
<evidence type="ECO:0000313" key="3">
    <source>
        <dbReference type="Proteomes" id="UP000809789"/>
    </source>
</evidence>
<dbReference type="InterPro" id="IPR013240">
    <property type="entry name" value="DNA-dir_RNA_pol1_su_RPA34"/>
</dbReference>
<sequence>MVKSKDKAIAERAKEASASITKSAKISKAQLSQERVEDSDEDSGSSDAADSDAENVATKTTNESGEASSSSDSEAEAEESLEADSEAGKTEKKINTTNGHAGAKDADPDDGESSSEVSSSSEDEVATEKSKPDETPGSKTQPRTVPAPRFIAPAGFTKVNDYEGTSSLKVSDLGSKELWHITLPAGLPVSQLASIPLSSLKDAHSVLSHNGTNYSISEDPHSRSLGVSNKYLLVPDPSTKKFRNLSVPVSRTLHIKSKITLPSLTADQADGKSGSALAAITTFKTIDKTRPQPTGLKMRYKPPGFGSGKPGMIGSESSDDEDSDVEMEDAPPSAVKPTFKRPTTTASAAVNGSQEKANLTPNKKRKRDAPIPTEREVPTPTQETPSKDKKTKKRPSETAEAETASPVATKNTSTPAKSKSKPAAMPLMNGVNGKHKSSEDEEETPALAAKKINDKVKSTPAKATASDDEEEGPASHKKSLSKEEKAAKKARKAERAKQREEKEAKRKRKAEQKSGKT</sequence>
<feature type="compositionally biased region" description="Basic and acidic residues" evidence="1">
    <location>
        <begin position="1"/>
        <end position="15"/>
    </location>
</feature>
<protein>
    <recommendedName>
        <fullName evidence="4">DNA-directed RNA polymerase I subunit RPA34.5</fullName>
    </recommendedName>
</protein>
<evidence type="ECO:0000313" key="2">
    <source>
        <dbReference type="EMBL" id="KAG8624440.1"/>
    </source>
</evidence>
<proteinExistence type="predicted"/>
<feature type="compositionally biased region" description="Acidic residues" evidence="1">
    <location>
        <begin position="37"/>
        <end position="53"/>
    </location>
</feature>
<feature type="compositionally biased region" description="Polar residues" evidence="1">
    <location>
        <begin position="341"/>
        <end position="361"/>
    </location>
</feature>
<feature type="compositionally biased region" description="Polar residues" evidence="1">
    <location>
        <begin position="406"/>
        <end position="417"/>
    </location>
</feature>
<accession>A0A8K0KW93</accession>
<dbReference type="PANTHER" id="PTHR28155">
    <property type="entry name" value="ACR243WP"/>
    <property type="match status" value="1"/>
</dbReference>
<dbReference type="Proteomes" id="UP000809789">
    <property type="component" value="Unassembled WGS sequence"/>
</dbReference>
<gene>
    <name evidence="2" type="ORF">KVT40_007507</name>
</gene>
<feature type="region of interest" description="Disordered" evidence="1">
    <location>
        <begin position="288"/>
        <end position="517"/>
    </location>
</feature>
<name>A0A8K0KW93_9PEZI</name>
<feature type="compositionally biased region" description="Basic and acidic residues" evidence="1">
    <location>
        <begin position="480"/>
        <end position="504"/>
    </location>
</feature>
<dbReference type="Pfam" id="PF08208">
    <property type="entry name" value="RNA_polI_A34"/>
    <property type="match status" value="1"/>
</dbReference>
<feature type="compositionally biased region" description="Low complexity" evidence="1">
    <location>
        <begin position="63"/>
        <end position="72"/>
    </location>
</feature>
<feature type="compositionally biased region" description="Low complexity" evidence="1">
    <location>
        <begin position="16"/>
        <end position="29"/>
    </location>
</feature>
<keyword evidence="3" id="KW-1185">Reference proteome</keyword>
<evidence type="ECO:0008006" key="4">
    <source>
        <dbReference type="Google" id="ProtNLM"/>
    </source>
</evidence>
<dbReference type="AlphaFoldDB" id="A0A8K0KW93"/>
<organism evidence="2 3">
    <name type="scientific">Elsinoe batatas</name>
    <dbReference type="NCBI Taxonomy" id="2601811"/>
    <lineage>
        <taxon>Eukaryota</taxon>
        <taxon>Fungi</taxon>
        <taxon>Dikarya</taxon>
        <taxon>Ascomycota</taxon>
        <taxon>Pezizomycotina</taxon>
        <taxon>Dothideomycetes</taxon>
        <taxon>Dothideomycetidae</taxon>
        <taxon>Myriangiales</taxon>
        <taxon>Elsinoaceae</taxon>
        <taxon>Elsinoe</taxon>
    </lineage>
</organism>
<evidence type="ECO:0000256" key="1">
    <source>
        <dbReference type="SAM" id="MobiDB-lite"/>
    </source>
</evidence>
<dbReference type="GO" id="GO:0006360">
    <property type="term" value="P:transcription by RNA polymerase I"/>
    <property type="evidence" value="ECO:0007669"/>
    <property type="project" value="InterPro"/>
</dbReference>
<feature type="region of interest" description="Disordered" evidence="1">
    <location>
        <begin position="1"/>
        <end position="150"/>
    </location>
</feature>
<feature type="compositionally biased region" description="Acidic residues" evidence="1">
    <location>
        <begin position="317"/>
        <end position="329"/>
    </location>
</feature>
<dbReference type="OrthoDB" id="76224at2759"/>
<feature type="compositionally biased region" description="Acidic residues" evidence="1">
    <location>
        <begin position="73"/>
        <end position="85"/>
    </location>
</feature>
<reference evidence="2" key="1">
    <citation type="submission" date="2021-07" db="EMBL/GenBank/DDBJ databases">
        <title>Elsinoe batatas strain:CRI-CJ2 Genome sequencing and assembly.</title>
        <authorList>
            <person name="Huang L."/>
        </authorList>
    </citation>
    <scope>NUCLEOTIDE SEQUENCE</scope>
    <source>
        <strain evidence="2">CRI-CJ2</strain>
    </source>
</reference>
<feature type="compositionally biased region" description="Basic and acidic residues" evidence="1">
    <location>
        <begin position="126"/>
        <end position="136"/>
    </location>
</feature>
<dbReference type="Gene3D" id="6.20.250.70">
    <property type="match status" value="1"/>
</dbReference>
<dbReference type="InterPro" id="IPR053263">
    <property type="entry name" value="Euk_RPA34_RNAP_subunit"/>
</dbReference>
<dbReference type="EMBL" id="JAESVG020000009">
    <property type="protein sequence ID" value="KAG8624440.1"/>
    <property type="molecule type" value="Genomic_DNA"/>
</dbReference>
<dbReference type="PANTHER" id="PTHR28155:SF1">
    <property type="entry name" value="DNA-DIRECTED RNA POLYMERASE I SUBUNIT RPA34.5-DOMAIN-CONTAINING PROTEIN"/>
    <property type="match status" value="1"/>
</dbReference>